<feature type="transmembrane region" description="Helical" evidence="2">
    <location>
        <begin position="38"/>
        <end position="57"/>
    </location>
</feature>
<evidence type="ECO:0000313" key="3">
    <source>
        <dbReference type="EMBL" id="APW60165.1"/>
    </source>
</evidence>
<keyword evidence="2" id="KW-0812">Transmembrane</keyword>
<dbReference type="Proteomes" id="UP000186309">
    <property type="component" value="Chromosome"/>
</dbReference>
<keyword evidence="4" id="KW-1185">Reference proteome</keyword>
<reference evidence="4" key="1">
    <citation type="submission" date="2016-12" db="EMBL/GenBank/DDBJ databases">
        <title>Comparative genomics of four Isosphaeraceae planctomycetes: a common pool of plasmids and glycoside hydrolase genes.</title>
        <authorList>
            <person name="Ivanova A."/>
        </authorList>
    </citation>
    <scope>NUCLEOTIDE SEQUENCE [LARGE SCALE GENOMIC DNA]</scope>
    <source>
        <strain evidence="4">PX4</strain>
    </source>
</reference>
<protein>
    <submittedName>
        <fullName evidence="3">Uncharacterized protein</fullName>
    </submittedName>
</protein>
<accession>A0A1U7CMJ9</accession>
<gene>
    <name evidence="3" type="ORF">BSF38_01631</name>
</gene>
<dbReference type="KEGG" id="pbor:BSF38_01631"/>
<keyword evidence="2" id="KW-0472">Membrane</keyword>
<feature type="transmembrane region" description="Helical" evidence="2">
    <location>
        <begin position="63"/>
        <end position="82"/>
    </location>
</feature>
<sequence length="181" mass="20366">MAEERTSPWKWALCRALAVMVMLSLIERETWTCSAGELTTATIMVMVVVSIVSFLFWRRSAFWIGFVVVGWAWLAISLGTSLGPDLPETGWIDAVRSRVGSAPESIRSFDKSEEMDQKRRDLQHRDAFRTAGHCLVSLALACLCGDATRLLFATEDPDREDWVTPDGSLFRPNPRDDRDSP</sequence>
<evidence type="ECO:0000313" key="4">
    <source>
        <dbReference type="Proteomes" id="UP000186309"/>
    </source>
</evidence>
<dbReference type="EMBL" id="CP019082">
    <property type="protein sequence ID" value="APW60165.1"/>
    <property type="molecule type" value="Genomic_DNA"/>
</dbReference>
<evidence type="ECO:0000256" key="2">
    <source>
        <dbReference type="SAM" id="Phobius"/>
    </source>
</evidence>
<proteinExistence type="predicted"/>
<organism evidence="3 4">
    <name type="scientific">Paludisphaera borealis</name>
    <dbReference type="NCBI Taxonomy" id="1387353"/>
    <lineage>
        <taxon>Bacteria</taxon>
        <taxon>Pseudomonadati</taxon>
        <taxon>Planctomycetota</taxon>
        <taxon>Planctomycetia</taxon>
        <taxon>Isosphaerales</taxon>
        <taxon>Isosphaeraceae</taxon>
        <taxon>Paludisphaera</taxon>
    </lineage>
</organism>
<keyword evidence="2" id="KW-1133">Transmembrane helix</keyword>
<name>A0A1U7CMJ9_9BACT</name>
<evidence type="ECO:0000256" key="1">
    <source>
        <dbReference type="SAM" id="MobiDB-lite"/>
    </source>
</evidence>
<dbReference type="AlphaFoldDB" id="A0A1U7CMJ9"/>
<feature type="region of interest" description="Disordered" evidence="1">
    <location>
        <begin position="160"/>
        <end position="181"/>
    </location>
</feature>